<feature type="non-terminal residue" evidence="4">
    <location>
        <position position="1"/>
    </location>
</feature>
<dbReference type="GO" id="GO:0005576">
    <property type="term" value="C:extracellular region"/>
    <property type="evidence" value="ECO:0007669"/>
    <property type="project" value="UniProtKB-SubCell"/>
</dbReference>
<accession>V5HFS5</accession>
<dbReference type="EMBL" id="GANP01008084">
    <property type="protein sequence ID" value="JAB76384.1"/>
    <property type="molecule type" value="mRNA"/>
</dbReference>
<evidence type="ECO:0000313" key="4">
    <source>
        <dbReference type="EMBL" id="JAB76384.1"/>
    </source>
</evidence>
<dbReference type="InterPro" id="IPR011694">
    <property type="entry name" value="Ixonnexin-like"/>
</dbReference>
<reference evidence="4" key="1">
    <citation type="journal article" date="2015" name="Sci. Rep.">
        <title>Tissue- and time-dependent transcription in Ixodes ricinus salivary glands and midguts when blood feeding on the vertebrate host.</title>
        <authorList>
            <person name="Kotsyfakis M."/>
            <person name="Schwarz A."/>
            <person name="Erhart J."/>
            <person name="Ribeiro J.M."/>
        </authorList>
    </citation>
    <scope>NUCLEOTIDE SEQUENCE</scope>
    <source>
        <tissue evidence="4">Salivary gland and midgut</tissue>
    </source>
</reference>
<comment type="subcellular location">
    <subcellularLocation>
        <location evidence="1">Secreted</location>
    </subcellularLocation>
</comment>
<name>V5HFS5_IXORI</name>
<keyword evidence="2" id="KW-0964">Secreted</keyword>
<evidence type="ECO:0000256" key="2">
    <source>
        <dbReference type="ARBA" id="ARBA00022525"/>
    </source>
</evidence>
<proteinExistence type="evidence at transcript level"/>
<feature type="region of interest" description="Disordered" evidence="3">
    <location>
        <begin position="89"/>
        <end position="116"/>
    </location>
</feature>
<sequence>VVGLFFVEEASSTCPTIERRPQDTNCNYYCRNAADDGWEEGFSVWTDKRVTMRFQMMGCVVSGICCKASVSKIRTRNLTLYRSELILRTPSDGAPVTPEPPKKGEKEVLQKGNEET</sequence>
<evidence type="ECO:0000256" key="1">
    <source>
        <dbReference type="ARBA" id="ARBA00004613"/>
    </source>
</evidence>
<dbReference type="Pfam" id="PF07771">
    <property type="entry name" value="TSGP1"/>
    <property type="match status" value="1"/>
</dbReference>
<organism evidence="4">
    <name type="scientific">Ixodes ricinus</name>
    <name type="common">Common tick</name>
    <name type="synonym">Acarus ricinus</name>
    <dbReference type="NCBI Taxonomy" id="34613"/>
    <lineage>
        <taxon>Eukaryota</taxon>
        <taxon>Metazoa</taxon>
        <taxon>Ecdysozoa</taxon>
        <taxon>Arthropoda</taxon>
        <taxon>Chelicerata</taxon>
        <taxon>Arachnida</taxon>
        <taxon>Acari</taxon>
        <taxon>Parasitiformes</taxon>
        <taxon>Ixodida</taxon>
        <taxon>Ixodoidea</taxon>
        <taxon>Ixodidae</taxon>
        <taxon>Ixodinae</taxon>
        <taxon>Ixodes</taxon>
    </lineage>
</organism>
<evidence type="ECO:0000256" key="3">
    <source>
        <dbReference type="SAM" id="MobiDB-lite"/>
    </source>
</evidence>
<dbReference type="AlphaFoldDB" id="V5HFS5"/>
<feature type="compositionally biased region" description="Basic and acidic residues" evidence="3">
    <location>
        <begin position="100"/>
        <end position="116"/>
    </location>
</feature>
<protein>
    <submittedName>
        <fullName evidence="4">Putative tick salivary peptide group 1</fullName>
    </submittedName>
</protein>